<dbReference type="Pfam" id="PF01467">
    <property type="entry name" value="CTP_transf_like"/>
    <property type="match status" value="1"/>
</dbReference>
<evidence type="ECO:0000256" key="2">
    <source>
        <dbReference type="ARBA" id="ARBA00023277"/>
    </source>
</evidence>
<keyword evidence="6" id="KW-1185">Reference proteome</keyword>
<dbReference type="SUPFAM" id="SSF53613">
    <property type="entry name" value="Ribokinase-like"/>
    <property type="match status" value="1"/>
</dbReference>
<evidence type="ECO:0000313" key="6">
    <source>
        <dbReference type="Proteomes" id="UP001156882"/>
    </source>
</evidence>
<dbReference type="RefSeq" id="WP_284315665.1">
    <property type="nucleotide sequence ID" value="NZ_BSPC01000066.1"/>
</dbReference>
<dbReference type="PANTHER" id="PTHR46969:SF1">
    <property type="entry name" value="BIFUNCTIONAL PROTEIN HLDE"/>
    <property type="match status" value="1"/>
</dbReference>
<evidence type="ECO:0000256" key="1">
    <source>
        <dbReference type="ARBA" id="ARBA00023268"/>
    </source>
</evidence>
<keyword evidence="1" id="KW-0511">Multifunctional enzyme</keyword>
<dbReference type="EMBL" id="BSPC01000066">
    <property type="protein sequence ID" value="GLS22704.1"/>
    <property type="molecule type" value="Genomic_DNA"/>
</dbReference>
<reference evidence="6" key="1">
    <citation type="journal article" date="2019" name="Int. J. Syst. Evol. Microbiol.">
        <title>The Global Catalogue of Microorganisms (GCM) 10K type strain sequencing project: providing services to taxonomists for standard genome sequencing and annotation.</title>
        <authorList>
            <consortium name="The Broad Institute Genomics Platform"/>
            <consortium name="The Broad Institute Genome Sequencing Center for Infectious Disease"/>
            <person name="Wu L."/>
            <person name="Ma J."/>
        </authorList>
    </citation>
    <scope>NUCLEOTIDE SEQUENCE [LARGE SCALE GENOMIC DNA]</scope>
    <source>
        <strain evidence="6">NBRC 101365</strain>
    </source>
</reference>
<dbReference type="InterPro" id="IPR011611">
    <property type="entry name" value="PfkB_dom"/>
</dbReference>
<dbReference type="Gene3D" id="3.40.50.620">
    <property type="entry name" value="HUPs"/>
    <property type="match status" value="1"/>
</dbReference>
<accession>A0ABQ6CRC9</accession>
<dbReference type="InterPro" id="IPR029056">
    <property type="entry name" value="Ribokinase-like"/>
</dbReference>
<dbReference type="PANTHER" id="PTHR46969">
    <property type="entry name" value="BIFUNCTIONAL PROTEIN HLDE"/>
    <property type="match status" value="1"/>
</dbReference>
<dbReference type="InterPro" id="IPR004821">
    <property type="entry name" value="Cyt_trans-like"/>
</dbReference>
<dbReference type="SUPFAM" id="SSF52374">
    <property type="entry name" value="Nucleotidylyl transferase"/>
    <property type="match status" value="1"/>
</dbReference>
<evidence type="ECO:0000259" key="4">
    <source>
        <dbReference type="Pfam" id="PF01467"/>
    </source>
</evidence>
<comment type="caution">
    <text evidence="5">The sequence shown here is derived from an EMBL/GenBank/DDBJ whole genome shotgun (WGS) entry which is preliminary data.</text>
</comment>
<proteinExistence type="predicted"/>
<gene>
    <name evidence="5" type="ORF">GCM10007874_57240</name>
</gene>
<dbReference type="Pfam" id="PF00294">
    <property type="entry name" value="PfkB"/>
    <property type="match status" value="1"/>
</dbReference>
<dbReference type="InterPro" id="IPR014729">
    <property type="entry name" value="Rossmann-like_a/b/a_fold"/>
</dbReference>
<dbReference type="Gene3D" id="3.40.1190.20">
    <property type="match status" value="1"/>
</dbReference>
<feature type="domain" description="Cytidyltransferase-like" evidence="4">
    <location>
        <begin position="35"/>
        <end position="127"/>
    </location>
</feature>
<evidence type="ECO:0000259" key="3">
    <source>
        <dbReference type="Pfam" id="PF00294"/>
    </source>
</evidence>
<keyword evidence="2" id="KW-0119">Carbohydrate metabolism</keyword>
<feature type="domain" description="Carbohydrate kinase PfkB" evidence="3">
    <location>
        <begin position="201"/>
        <end position="489"/>
    </location>
</feature>
<organism evidence="5 6">
    <name type="scientific">Labrys miyagiensis</name>
    <dbReference type="NCBI Taxonomy" id="346912"/>
    <lineage>
        <taxon>Bacteria</taxon>
        <taxon>Pseudomonadati</taxon>
        <taxon>Pseudomonadota</taxon>
        <taxon>Alphaproteobacteria</taxon>
        <taxon>Hyphomicrobiales</taxon>
        <taxon>Xanthobacteraceae</taxon>
        <taxon>Labrys</taxon>
    </lineage>
</organism>
<name>A0ABQ6CRC9_9HYPH</name>
<dbReference type="Proteomes" id="UP001156882">
    <property type="component" value="Unassembled WGS sequence"/>
</dbReference>
<evidence type="ECO:0000313" key="5">
    <source>
        <dbReference type="EMBL" id="GLS22704.1"/>
    </source>
</evidence>
<protein>
    <submittedName>
        <fullName evidence="5">Bifunctional protein HldE</fullName>
    </submittedName>
</protein>
<sequence>MSESLSDRYAHKIKTPEQLRDILGPMPRTKRAIMCHGVFDVVHPGHLRHLIYAKGKADILIASVTADRHITKGLHRPHVPQDLRALNLAAFELIDFVVIDPNATPIENIRIIQPDFLAKGYEYTANGLPPKTAEEAEVLRSYGGDIIFTPGDIVYSSSKLINLKAPDLKLEKLQIFMERQGTTFDDLRRTLDALAGHRLHVVGDTIVDTYTHCTMIGGQTKTPTMSVLFESKTDYVGGAGIVAKHCQAAGAHVTFSTVLGNDSYRDFVIDDLRRAGIDVKATIDKGRPTVNKNAVVVGGYRLLKIDTIDNSSISDGILATMTNTVRNTAADGVIYADFRHGIFNRRTIPSFIDAIPEGAYRVADSQVASRWGNITEFKGFDLITPNEREARFALADQDSGIRPLASQLYDQAQCKLLILKLGERGVLTCNSTDHESLDSFFVIDSFVEDLVDPVGAGDALLAYSTLAMLASKDGTQAAILGSMAAGCECEFDGNVPITPDHVHARLDAVEKQMNYAS</sequence>